<keyword evidence="2" id="KW-1185">Reference proteome</keyword>
<sequence>MNGAARLSDGSPPPLARSQALPPPPLSSSCLRLPFFSLLPLHRHLAASAPLPALLPLGLVGRRWPQPPFGHPATPFFVSLASVLPALPPLPAFPQSPFIVPCLACPRSLPPSLWRGAPASPSPALHHPPSLPHPVFLDWDFCSLPCPIHPHPSAAFSVGIWERAGVPALRGLLQTGSEVIWSIPLPSSCASPGQNWFLRVLQSERNSKQVSRRILKLVASGRGQAH</sequence>
<proteinExistence type="predicted"/>
<dbReference type="Proteomes" id="UP000515140">
    <property type="component" value="Unplaced"/>
</dbReference>
<feature type="region of interest" description="Disordered" evidence="1">
    <location>
        <begin position="1"/>
        <end position="22"/>
    </location>
</feature>
<protein>
    <submittedName>
        <fullName evidence="3">36.4 kDa proline-rich protein-like</fullName>
    </submittedName>
</protein>
<gene>
    <name evidence="3" type="primary">LOC110218470</name>
</gene>
<evidence type="ECO:0000313" key="3">
    <source>
        <dbReference type="RefSeq" id="XP_020856873.1"/>
    </source>
</evidence>
<name>A0A6P5LG82_PHACI</name>
<evidence type="ECO:0000313" key="2">
    <source>
        <dbReference type="Proteomes" id="UP000515140"/>
    </source>
</evidence>
<dbReference type="KEGG" id="pcw:110218470"/>
<dbReference type="RefSeq" id="XP_020856873.1">
    <property type="nucleotide sequence ID" value="XM_021001214.1"/>
</dbReference>
<dbReference type="PROSITE" id="PS51257">
    <property type="entry name" value="PROKAR_LIPOPROTEIN"/>
    <property type="match status" value="1"/>
</dbReference>
<dbReference type="AlphaFoldDB" id="A0A6P5LG82"/>
<dbReference type="InParanoid" id="A0A6P5LG82"/>
<dbReference type="GeneID" id="110218470"/>
<organism evidence="2 3">
    <name type="scientific">Phascolarctos cinereus</name>
    <name type="common">Koala</name>
    <dbReference type="NCBI Taxonomy" id="38626"/>
    <lineage>
        <taxon>Eukaryota</taxon>
        <taxon>Metazoa</taxon>
        <taxon>Chordata</taxon>
        <taxon>Craniata</taxon>
        <taxon>Vertebrata</taxon>
        <taxon>Euteleostomi</taxon>
        <taxon>Mammalia</taxon>
        <taxon>Metatheria</taxon>
        <taxon>Diprotodontia</taxon>
        <taxon>Phascolarctidae</taxon>
        <taxon>Phascolarctos</taxon>
    </lineage>
</organism>
<feature type="compositionally biased region" description="Pro residues" evidence="1">
    <location>
        <begin position="11"/>
        <end position="22"/>
    </location>
</feature>
<reference evidence="3" key="1">
    <citation type="submission" date="2025-08" db="UniProtKB">
        <authorList>
            <consortium name="RefSeq"/>
        </authorList>
    </citation>
    <scope>IDENTIFICATION</scope>
    <source>
        <tissue evidence="3">Spleen</tissue>
    </source>
</reference>
<accession>A0A6P5LG82</accession>
<evidence type="ECO:0000256" key="1">
    <source>
        <dbReference type="SAM" id="MobiDB-lite"/>
    </source>
</evidence>